<evidence type="ECO:0000256" key="10">
    <source>
        <dbReference type="PIRSR" id="PIRSR601842-1"/>
    </source>
</evidence>
<evidence type="ECO:0000256" key="9">
    <source>
        <dbReference type="ARBA" id="ARBA00023145"/>
    </source>
</evidence>
<keyword evidence="7 11" id="KW-0862">Zinc</keyword>
<dbReference type="EC" id="3.4.24.-" evidence="12"/>
<keyword evidence="8 12" id="KW-0482">Metalloprotease</keyword>
<reference evidence="13" key="1">
    <citation type="submission" date="2021-01" db="EMBL/GenBank/DDBJ databases">
        <authorList>
            <person name="Kaushik A."/>
        </authorList>
    </citation>
    <scope>NUCLEOTIDE SEQUENCE</scope>
    <source>
        <strain evidence="13">AG5</strain>
    </source>
</reference>
<evidence type="ECO:0000256" key="8">
    <source>
        <dbReference type="ARBA" id="ARBA00023049"/>
    </source>
</evidence>
<dbReference type="Pfam" id="PF02128">
    <property type="entry name" value="Peptidase_M36"/>
    <property type="match status" value="1"/>
</dbReference>
<feature type="binding site" evidence="11">
    <location>
        <position position="416"/>
    </location>
    <ligand>
        <name>Zn(2+)</name>
        <dbReference type="ChEBI" id="CHEBI:29105"/>
        <note>catalytic</note>
    </ligand>
</feature>
<evidence type="ECO:0000256" key="4">
    <source>
        <dbReference type="ARBA" id="ARBA00022670"/>
    </source>
</evidence>
<dbReference type="GO" id="GO:0008270">
    <property type="term" value="F:zinc ion binding"/>
    <property type="evidence" value="ECO:0007669"/>
    <property type="project" value="InterPro"/>
</dbReference>
<dbReference type="Proteomes" id="UP000663827">
    <property type="component" value="Unassembled WGS sequence"/>
</dbReference>
<dbReference type="InterPro" id="IPR050371">
    <property type="entry name" value="Fungal_virulence_M36"/>
</dbReference>
<evidence type="ECO:0000256" key="3">
    <source>
        <dbReference type="ARBA" id="ARBA00022525"/>
    </source>
</evidence>
<gene>
    <name evidence="13" type="ORF">RDB_LOCUS143988</name>
</gene>
<comment type="similarity">
    <text evidence="2 12">Belongs to the peptidase M36 family.</text>
</comment>
<dbReference type="PANTHER" id="PTHR33478:SF1">
    <property type="entry name" value="EXTRACELLULAR METALLOPROTEINASE MEP"/>
    <property type="match status" value="1"/>
</dbReference>
<dbReference type="GO" id="GO:0005615">
    <property type="term" value="C:extracellular space"/>
    <property type="evidence" value="ECO:0007669"/>
    <property type="project" value="InterPro"/>
</dbReference>
<evidence type="ECO:0000256" key="2">
    <source>
        <dbReference type="ARBA" id="ARBA00006006"/>
    </source>
</evidence>
<dbReference type="InterPro" id="IPR027268">
    <property type="entry name" value="Peptidase_M4/M1_CTD_sf"/>
</dbReference>
<evidence type="ECO:0000256" key="11">
    <source>
        <dbReference type="PIRSR" id="PIRSR601842-2"/>
    </source>
</evidence>
<evidence type="ECO:0000256" key="7">
    <source>
        <dbReference type="ARBA" id="ARBA00022833"/>
    </source>
</evidence>
<dbReference type="AlphaFoldDB" id="A0A8H3HYF3"/>
<evidence type="ECO:0000313" key="14">
    <source>
        <dbReference type="Proteomes" id="UP000663827"/>
    </source>
</evidence>
<evidence type="ECO:0000256" key="5">
    <source>
        <dbReference type="ARBA" id="ARBA00022723"/>
    </source>
</evidence>
<dbReference type="InterPro" id="IPR001842">
    <property type="entry name" value="Peptidase_M36"/>
</dbReference>
<organism evidence="13 14">
    <name type="scientific">Rhizoctonia solani</name>
    <dbReference type="NCBI Taxonomy" id="456999"/>
    <lineage>
        <taxon>Eukaryota</taxon>
        <taxon>Fungi</taxon>
        <taxon>Dikarya</taxon>
        <taxon>Basidiomycota</taxon>
        <taxon>Agaricomycotina</taxon>
        <taxon>Agaricomycetes</taxon>
        <taxon>Cantharellales</taxon>
        <taxon>Ceratobasidiaceae</taxon>
        <taxon>Rhizoctonia</taxon>
    </lineage>
</organism>
<feature type="binding site" evidence="11">
    <location>
        <position position="412"/>
    </location>
    <ligand>
        <name>Zn(2+)</name>
        <dbReference type="ChEBI" id="CHEBI:29105"/>
        <note>catalytic</note>
    </ligand>
</feature>
<keyword evidence="9 12" id="KW-0865">Zymogen</keyword>
<comment type="cofactor">
    <cofactor evidence="11">
        <name>Zn(2+)</name>
        <dbReference type="ChEBI" id="CHEBI:29105"/>
    </cofactor>
    <text evidence="11">Binds 1 zinc ion per subunit.</text>
</comment>
<keyword evidence="3 12" id="KW-0964">Secreted</keyword>
<keyword evidence="6 12" id="KW-0378">Hydrolase</keyword>
<dbReference type="GO" id="GO:0004222">
    <property type="term" value="F:metalloendopeptidase activity"/>
    <property type="evidence" value="ECO:0007669"/>
    <property type="project" value="InterPro"/>
</dbReference>
<keyword evidence="4 12" id="KW-0645">Protease</keyword>
<keyword evidence="5 11" id="KW-0479">Metal-binding</keyword>
<protein>
    <recommendedName>
        <fullName evidence="12">Extracellular metalloproteinase</fullName>
        <ecNumber evidence="12">3.4.24.-</ecNumber>
    </recommendedName>
    <alternativeName>
        <fullName evidence="12">Fungalysin</fullName>
    </alternativeName>
</protein>
<feature type="binding site" evidence="11">
    <location>
        <position position="441"/>
    </location>
    <ligand>
        <name>Zn(2+)</name>
        <dbReference type="ChEBI" id="CHEBI:29105"/>
        <note>catalytic</note>
    </ligand>
</feature>
<proteinExistence type="inferred from homology"/>
<evidence type="ECO:0000256" key="1">
    <source>
        <dbReference type="ARBA" id="ARBA00004613"/>
    </source>
</evidence>
<dbReference type="PANTHER" id="PTHR33478">
    <property type="entry name" value="EXTRACELLULAR METALLOPROTEINASE MEP"/>
    <property type="match status" value="1"/>
</dbReference>
<dbReference type="EMBL" id="CAJNJQ010003881">
    <property type="protein sequence ID" value="CAE7206226.1"/>
    <property type="molecule type" value="Genomic_DNA"/>
</dbReference>
<feature type="active site" evidence="10">
    <location>
        <position position="413"/>
    </location>
</feature>
<name>A0A8H3HYF3_9AGAM</name>
<evidence type="ECO:0000256" key="12">
    <source>
        <dbReference type="RuleBase" id="RU364017"/>
    </source>
</evidence>
<evidence type="ECO:0000313" key="13">
    <source>
        <dbReference type="EMBL" id="CAE7206226.1"/>
    </source>
</evidence>
<dbReference type="GO" id="GO:0006508">
    <property type="term" value="P:proteolysis"/>
    <property type="evidence" value="ECO:0007669"/>
    <property type="project" value="UniProtKB-KW"/>
</dbReference>
<dbReference type="Gene3D" id="1.10.390.10">
    <property type="entry name" value="Neutral Protease Domain 2"/>
    <property type="match status" value="1"/>
</dbReference>
<dbReference type="SUPFAM" id="SSF55486">
    <property type="entry name" value="Metalloproteases ('zincins'), catalytic domain"/>
    <property type="match status" value="1"/>
</dbReference>
<accession>A0A8H3HYF3</accession>
<sequence length="588" mass="64075">MQRTTTVAALVFYPAMVFLSRFAGVVLLISSGVIAAPWNAGKNAATHHTRALGPNKIKVDSYHPESIFKTYGAEGIEHPLSKRGIQCSSSEAATSFLVSETSIQPDQVVHRTGHIMDGISNEFFHQNLNGIRVANAVANVALKDNKVISYGVNFVKPRSIAPTIPQISRERAIESAESVTGAAYNSHPVELQYFIKDTGEAVLAYTVEVQNEETHEWYSLHVDATNGKVINVADFTRRLTSYRITPFASQDLTDAGFTVVTDPFNKSASPNGWHQYNATSTTSTSGNNAIVYTGDTSKTTPQSNPTNIYDYIYDSSISPFDGTNPDAARVNVFYIINMLHDLTYLYGFTEAQHNFQQDNYGLGGLANDRVQVQVQSSLGGIINVPADGRAASIWLGVWSGRDGAYENDVTAHEYMHGVNGRLTGGGTAKCFQAFDAHVLDEGWADALPDLIQRTSAADRDFLMGKWASPTLRNYPYSTNKTVNPRMYSDAATTSDSLPGAELWASVWHEITVLMLDLSGFTANLFDPTLTAGNTITLHLMIDALIAQPYSNRYNGANKCTLWKAFAKRGLGYGANAAKANSDTLPPDC</sequence>
<dbReference type="Gene3D" id="3.10.170.10">
    <property type="match status" value="1"/>
</dbReference>
<comment type="subcellular location">
    <subcellularLocation>
        <location evidence="1 12">Secreted</location>
    </subcellularLocation>
</comment>
<comment type="caution">
    <text evidence="13">The sequence shown here is derived from an EMBL/GenBank/DDBJ whole genome shotgun (WGS) entry which is preliminary data.</text>
</comment>
<evidence type="ECO:0000256" key="6">
    <source>
        <dbReference type="ARBA" id="ARBA00022801"/>
    </source>
</evidence>